<name>A0A8S1RNK7_9CILI</name>
<organism evidence="1 2">
    <name type="scientific">Paramecium sonneborni</name>
    <dbReference type="NCBI Taxonomy" id="65129"/>
    <lineage>
        <taxon>Eukaryota</taxon>
        <taxon>Sar</taxon>
        <taxon>Alveolata</taxon>
        <taxon>Ciliophora</taxon>
        <taxon>Intramacronucleata</taxon>
        <taxon>Oligohymenophorea</taxon>
        <taxon>Peniculida</taxon>
        <taxon>Parameciidae</taxon>
        <taxon>Paramecium</taxon>
    </lineage>
</organism>
<keyword evidence="2" id="KW-1185">Reference proteome</keyword>
<reference evidence="1" key="1">
    <citation type="submission" date="2021-01" db="EMBL/GenBank/DDBJ databases">
        <authorList>
            <consortium name="Genoscope - CEA"/>
            <person name="William W."/>
        </authorList>
    </citation>
    <scope>NUCLEOTIDE SEQUENCE</scope>
</reference>
<accession>A0A8S1RNK7</accession>
<proteinExistence type="predicted"/>
<dbReference type="EMBL" id="CAJJDN010000244">
    <property type="protein sequence ID" value="CAD8129786.1"/>
    <property type="molecule type" value="Genomic_DNA"/>
</dbReference>
<sequence length="52" mass="6078">MCSLTITDYQDSVYQLSLNEQENYILVDMINLYISNKIKIWSVSQKINVDCS</sequence>
<gene>
    <name evidence="1" type="ORF">PSON_ATCC_30995.1.T2440019</name>
</gene>
<dbReference type="Proteomes" id="UP000692954">
    <property type="component" value="Unassembled WGS sequence"/>
</dbReference>
<dbReference type="AlphaFoldDB" id="A0A8S1RNK7"/>
<protein>
    <submittedName>
        <fullName evidence="1">Uncharacterized protein</fullName>
    </submittedName>
</protein>
<dbReference type="OrthoDB" id="63070at2759"/>
<evidence type="ECO:0000313" key="1">
    <source>
        <dbReference type="EMBL" id="CAD8129786.1"/>
    </source>
</evidence>
<comment type="caution">
    <text evidence="1">The sequence shown here is derived from an EMBL/GenBank/DDBJ whole genome shotgun (WGS) entry which is preliminary data.</text>
</comment>
<evidence type="ECO:0000313" key="2">
    <source>
        <dbReference type="Proteomes" id="UP000692954"/>
    </source>
</evidence>